<dbReference type="Proteomes" id="UP000821865">
    <property type="component" value="Chromosome 6"/>
</dbReference>
<protein>
    <submittedName>
        <fullName evidence="1">Uncharacterized protein</fullName>
    </submittedName>
</protein>
<sequence length="201" mass="23565">MLKRNSRVGMGHLHEGRRLLRLLPPPAATRCTRFHCSRSCCTFALRQRCLQFCCSSRYACDTTSPDKMNDEERDMDVEAERRTHRSALERRRRDRIKFTFDCLRDAVPSLQWERATRSQILKRATDYIQLMERKNREWQRTIKDLKRQRKHLEQQIRALEETEMRSGVGDCLPSCPVVATTGEGVYRAGVSSERSMLPEGM</sequence>
<gene>
    <name evidence="1" type="ORF">HPB49_010004</name>
</gene>
<keyword evidence="2" id="KW-1185">Reference proteome</keyword>
<proteinExistence type="predicted"/>
<organism evidence="1 2">
    <name type="scientific">Dermacentor silvarum</name>
    <name type="common">Tick</name>
    <dbReference type="NCBI Taxonomy" id="543639"/>
    <lineage>
        <taxon>Eukaryota</taxon>
        <taxon>Metazoa</taxon>
        <taxon>Ecdysozoa</taxon>
        <taxon>Arthropoda</taxon>
        <taxon>Chelicerata</taxon>
        <taxon>Arachnida</taxon>
        <taxon>Acari</taxon>
        <taxon>Parasitiformes</taxon>
        <taxon>Ixodida</taxon>
        <taxon>Ixodoidea</taxon>
        <taxon>Ixodidae</taxon>
        <taxon>Rhipicephalinae</taxon>
        <taxon>Dermacentor</taxon>
    </lineage>
</organism>
<name>A0ACB8CKA7_DERSI</name>
<reference evidence="1" key="1">
    <citation type="submission" date="2020-05" db="EMBL/GenBank/DDBJ databases">
        <title>Large-scale comparative analyses of tick genomes elucidate their genetic diversity and vector capacities.</title>
        <authorList>
            <person name="Jia N."/>
            <person name="Wang J."/>
            <person name="Shi W."/>
            <person name="Du L."/>
            <person name="Sun Y."/>
            <person name="Zhan W."/>
            <person name="Jiang J."/>
            <person name="Wang Q."/>
            <person name="Zhang B."/>
            <person name="Ji P."/>
            <person name="Sakyi L.B."/>
            <person name="Cui X."/>
            <person name="Yuan T."/>
            <person name="Jiang B."/>
            <person name="Yang W."/>
            <person name="Lam T.T.-Y."/>
            <person name="Chang Q."/>
            <person name="Ding S."/>
            <person name="Wang X."/>
            <person name="Zhu J."/>
            <person name="Ruan X."/>
            <person name="Zhao L."/>
            <person name="Wei J."/>
            <person name="Que T."/>
            <person name="Du C."/>
            <person name="Cheng J."/>
            <person name="Dai P."/>
            <person name="Han X."/>
            <person name="Huang E."/>
            <person name="Gao Y."/>
            <person name="Liu J."/>
            <person name="Shao H."/>
            <person name="Ye R."/>
            <person name="Li L."/>
            <person name="Wei W."/>
            <person name="Wang X."/>
            <person name="Wang C."/>
            <person name="Yang T."/>
            <person name="Huo Q."/>
            <person name="Li W."/>
            <person name="Guo W."/>
            <person name="Chen H."/>
            <person name="Zhou L."/>
            <person name="Ni X."/>
            <person name="Tian J."/>
            <person name="Zhou Y."/>
            <person name="Sheng Y."/>
            <person name="Liu T."/>
            <person name="Pan Y."/>
            <person name="Xia L."/>
            <person name="Li J."/>
            <person name="Zhao F."/>
            <person name="Cao W."/>
        </authorList>
    </citation>
    <scope>NUCLEOTIDE SEQUENCE</scope>
    <source>
        <strain evidence="1">Dsil-2018</strain>
    </source>
</reference>
<comment type="caution">
    <text evidence="1">The sequence shown here is derived from an EMBL/GenBank/DDBJ whole genome shotgun (WGS) entry which is preliminary data.</text>
</comment>
<evidence type="ECO:0000313" key="2">
    <source>
        <dbReference type="Proteomes" id="UP000821865"/>
    </source>
</evidence>
<dbReference type="EMBL" id="CM023475">
    <property type="protein sequence ID" value="KAH7945356.1"/>
    <property type="molecule type" value="Genomic_DNA"/>
</dbReference>
<accession>A0ACB8CKA7</accession>
<evidence type="ECO:0000313" key="1">
    <source>
        <dbReference type="EMBL" id="KAH7945356.1"/>
    </source>
</evidence>